<dbReference type="EMBL" id="JAVRHR010000002">
    <property type="protein sequence ID" value="MDT0607673.1"/>
    <property type="molecule type" value="Genomic_DNA"/>
</dbReference>
<organism evidence="1 2">
    <name type="scientific">Croceitalea rosinachiae</name>
    <dbReference type="NCBI Taxonomy" id="3075596"/>
    <lineage>
        <taxon>Bacteria</taxon>
        <taxon>Pseudomonadati</taxon>
        <taxon>Bacteroidota</taxon>
        <taxon>Flavobacteriia</taxon>
        <taxon>Flavobacteriales</taxon>
        <taxon>Flavobacteriaceae</taxon>
        <taxon>Croceitalea</taxon>
    </lineage>
</organism>
<gene>
    <name evidence="1" type="ORF">RM706_11550</name>
</gene>
<evidence type="ECO:0000313" key="1">
    <source>
        <dbReference type="EMBL" id="MDT0607673.1"/>
    </source>
</evidence>
<protein>
    <recommendedName>
        <fullName evidence="3">Nuclear transport factor 2 family protein</fullName>
    </recommendedName>
</protein>
<comment type="caution">
    <text evidence="1">The sequence shown here is derived from an EMBL/GenBank/DDBJ whole genome shotgun (WGS) entry which is preliminary data.</text>
</comment>
<dbReference type="InterPro" id="IPR032710">
    <property type="entry name" value="NTF2-like_dom_sf"/>
</dbReference>
<evidence type="ECO:0008006" key="3">
    <source>
        <dbReference type="Google" id="ProtNLM"/>
    </source>
</evidence>
<sequence>MRTFLFLVLLPISLILQSQKREISKTLVDSIKVDVWIPFMESYAELDSEKLKSIHTTDIFRVTTDNNTVKSGLPYLDEFGGFLNQVEKDGGQLGIAFSLLTTAINDIGDLVYQTGYYEFSSKNKNDENLVVRGYGKFNIGLRKIDGTWKLFLDVDKRIDISKNEFENQKIVYRLGK</sequence>
<dbReference type="RefSeq" id="WP_311351620.1">
    <property type="nucleotide sequence ID" value="NZ_JAVRHR010000002.1"/>
</dbReference>
<reference evidence="1 2" key="1">
    <citation type="submission" date="2023-09" db="EMBL/GenBank/DDBJ databases">
        <authorList>
            <person name="Rey-Velasco X."/>
        </authorList>
    </citation>
    <scope>NUCLEOTIDE SEQUENCE [LARGE SCALE GENOMIC DNA]</scope>
    <source>
        <strain evidence="1 2">F388</strain>
    </source>
</reference>
<name>A0ABU3ABX4_9FLAO</name>
<dbReference type="SUPFAM" id="SSF54427">
    <property type="entry name" value="NTF2-like"/>
    <property type="match status" value="1"/>
</dbReference>
<evidence type="ECO:0000313" key="2">
    <source>
        <dbReference type="Proteomes" id="UP001255246"/>
    </source>
</evidence>
<proteinExistence type="predicted"/>
<dbReference type="Proteomes" id="UP001255246">
    <property type="component" value="Unassembled WGS sequence"/>
</dbReference>
<dbReference type="Gene3D" id="3.10.450.50">
    <property type="match status" value="1"/>
</dbReference>
<accession>A0ABU3ABX4</accession>
<keyword evidence="2" id="KW-1185">Reference proteome</keyword>